<dbReference type="InterPro" id="IPR025689">
    <property type="entry name" value="Spore_YtrH"/>
</dbReference>
<feature type="transmembrane region" description="Helical" evidence="1">
    <location>
        <begin position="12"/>
        <end position="33"/>
    </location>
</feature>
<organism evidence="2 3">
    <name type="scientific">Alicyclobacillus mengziensis</name>
    <dbReference type="NCBI Taxonomy" id="2931921"/>
    <lineage>
        <taxon>Bacteria</taxon>
        <taxon>Bacillati</taxon>
        <taxon>Bacillota</taxon>
        <taxon>Bacilli</taxon>
        <taxon>Bacillales</taxon>
        <taxon>Alicyclobacillaceae</taxon>
        <taxon>Alicyclobacillus</taxon>
    </lineage>
</organism>
<protein>
    <submittedName>
        <fullName evidence="2">YtrH family sporulation protein</fullName>
    </submittedName>
</protein>
<dbReference type="Proteomes" id="UP000663505">
    <property type="component" value="Chromosome"/>
</dbReference>
<dbReference type="AlphaFoldDB" id="A0A9X7Z7I0"/>
<gene>
    <name evidence="2" type="ORF">JZ786_09405</name>
</gene>
<proteinExistence type="predicted"/>
<reference evidence="2 3" key="1">
    <citation type="submission" date="2021-02" db="EMBL/GenBank/DDBJ databases">
        <title>Alicyclobacillus curvatus sp. nov. and Alicyclobacillus mengziensis sp. nov., two acidophilic bacteria isolated from acid mine drainage.</title>
        <authorList>
            <person name="Huang Y."/>
        </authorList>
    </citation>
    <scope>NUCLEOTIDE SEQUENCE [LARGE SCALE GENOMIC DNA]</scope>
    <source>
        <strain evidence="2 3">S30H14</strain>
    </source>
</reference>
<name>A0A9X7Z7I0_9BACL</name>
<evidence type="ECO:0000256" key="1">
    <source>
        <dbReference type="SAM" id="Phobius"/>
    </source>
</evidence>
<feature type="transmembrane region" description="Helical" evidence="1">
    <location>
        <begin position="86"/>
        <end position="107"/>
    </location>
</feature>
<evidence type="ECO:0000313" key="3">
    <source>
        <dbReference type="Proteomes" id="UP000663505"/>
    </source>
</evidence>
<evidence type="ECO:0000313" key="2">
    <source>
        <dbReference type="EMBL" id="QSO49114.1"/>
    </source>
</evidence>
<keyword evidence="1" id="KW-0812">Transmembrane</keyword>
<sequence length="115" mass="12324">MTSSISFEANLLIDFFVSMGMVLGGSLLGGLGALVFHTPPLSVMMRLSEDLKIWAMVATLGGTMDTIKVLESGFLNRELVPVGKQITYLAVAFIGCQLGALLIRWLASDVTSHGY</sequence>
<dbReference type="EMBL" id="CP071182">
    <property type="protein sequence ID" value="QSO49114.1"/>
    <property type="molecule type" value="Genomic_DNA"/>
</dbReference>
<keyword evidence="1" id="KW-1133">Transmembrane helix</keyword>
<dbReference type="RefSeq" id="WP_206658428.1">
    <property type="nucleotide sequence ID" value="NZ_CP071182.1"/>
</dbReference>
<accession>A0A9X7Z7I0</accession>
<keyword evidence="3" id="KW-1185">Reference proteome</keyword>
<keyword evidence="1" id="KW-0472">Membrane</keyword>
<dbReference type="Pfam" id="PF14034">
    <property type="entry name" value="Spore_YtrH"/>
    <property type="match status" value="1"/>
</dbReference>
<dbReference type="KEGG" id="afx:JZ786_09405"/>